<proteinExistence type="predicted"/>
<dbReference type="RefSeq" id="WP_240572827.1">
    <property type="nucleotide sequence ID" value="NZ_CP136709.1"/>
</dbReference>
<dbReference type="Proteomes" id="UP001156141">
    <property type="component" value="Unassembled WGS sequence"/>
</dbReference>
<comment type="caution">
    <text evidence="1">The sequence shown here is derived from an EMBL/GenBank/DDBJ whole genome shotgun (WGS) entry which is preliminary data.</text>
</comment>
<sequence length="191" mass="22440">MTSDEFYKELSYITAARDDRFQFAQFVLNDMSLFPELIKISFMVDDETSFKAAWVLEFVCLEYIYAMIPHLDFFTNNLSKVHFDSSVRPMAKICSLIAERYTSKQPNPIKNSLESKHKEKMIEACFDWMISENKVAAKVHAMETLFLLGKETHWVHPQLLDILHQDFHHQSAAYKSRAKHILNKMKKLKNL</sequence>
<evidence type="ECO:0000313" key="2">
    <source>
        <dbReference type="Proteomes" id="UP001156141"/>
    </source>
</evidence>
<keyword evidence="2" id="KW-1185">Reference proteome</keyword>
<accession>A0ABS9RHR3</accession>
<gene>
    <name evidence="1" type="ORF">MKW35_07655</name>
</gene>
<reference evidence="1" key="1">
    <citation type="submission" date="2022-02" db="EMBL/GenBank/DDBJ databases">
        <title>Aestuariibaculum sp., a marine bacterium isolated from sediment in Guangxi.</title>
        <authorList>
            <person name="Ying J."/>
        </authorList>
    </citation>
    <scope>NUCLEOTIDE SEQUENCE</scope>
    <source>
        <strain evidence="1">L182</strain>
    </source>
</reference>
<dbReference type="GO" id="GO:0016829">
    <property type="term" value="F:lyase activity"/>
    <property type="evidence" value="ECO:0007669"/>
    <property type="project" value="UniProtKB-KW"/>
</dbReference>
<name>A0ABS9RHR3_9FLAO</name>
<protein>
    <submittedName>
        <fullName evidence="1">Adenylosuccinate lyase</fullName>
    </submittedName>
</protein>
<keyword evidence="1" id="KW-0456">Lyase</keyword>
<organism evidence="1 2">
    <name type="scientific">Aestuariibaculum lutulentum</name>
    <dbReference type="NCBI Taxonomy" id="2920935"/>
    <lineage>
        <taxon>Bacteria</taxon>
        <taxon>Pseudomonadati</taxon>
        <taxon>Bacteroidota</taxon>
        <taxon>Flavobacteriia</taxon>
        <taxon>Flavobacteriales</taxon>
        <taxon>Flavobacteriaceae</taxon>
    </lineage>
</organism>
<evidence type="ECO:0000313" key="1">
    <source>
        <dbReference type="EMBL" id="MCH4552490.1"/>
    </source>
</evidence>
<dbReference type="EMBL" id="JAKVQD010000002">
    <property type="protein sequence ID" value="MCH4552490.1"/>
    <property type="molecule type" value="Genomic_DNA"/>
</dbReference>